<organism evidence="1 2">
    <name type="scientific">Melastoma candidum</name>
    <dbReference type="NCBI Taxonomy" id="119954"/>
    <lineage>
        <taxon>Eukaryota</taxon>
        <taxon>Viridiplantae</taxon>
        <taxon>Streptophyta</taxon>
        <taxon>Embryophyta</taxon>
        <taxon>Tracheophyta</taxon>
        <taxon>Spermatophyta</taxon>
        <taxon>Magnoliopsida</taxon>
        <taxon>eudicotyledons</taxon>
        <taxon>Gunneridae</taxon>
        <taxon>Pentapetalae</taxon>
        <taxon>rosids</taxon>
        <taxon>malvids</taxon>
        <taxon>Myrtales</taxon>
        <taxon>Melastomataceae</taxon>
        <taxon>Melastomatoideae</taxon>
        <taxon>Melastomateae</taxon>
        <taxon>Melastoma</taxon>
    </lineage>
</organism>
<name>A0ACB9P1T8_9MYRT</name>
<keyword evidence="2" id="KW-1185">Reference proteome</keyword>
<evidence type="ECO:0000313" key="2">
    <source>
        <dbReference type="Proteomes" id="UP001057402"/>
    </source>
</evidence>
<gene>
    <name evidence="1" type="ORF">MLD38_026974</name>
</gene>
<accession>A0ACB9P1T8</accession>
<comment type="caution">
    <text evidence="1">The sequence shown here is derived from an EMBL/GenBank/DDBJ whole genome shotgun (WGS) entry which is preliminary data.</text>
</comment>
<reference evidence="2" key="1">
    <citation type="journal article" date="2023" name="Front. Plant Sci.">
        <title>Chromosomal-level genome assembly of Melastoma candidum provides insights into trichome evolution.</title>
        <authorList>
            <person name="Zhong Y."/>
            <person name="Wu W."/>
            <person name="Sun C."/>
            <person name="Zou P."/>
            <person name="Liu Y."/>
            <person name="Dai S."/>
            <person name="Zhou R."/>
        </authorList>
    </citation>
    <scope>NUCLEOTIDE SEQUENCE [LARGE SCALE GENOMIC DNA]</scope>
</reference>
<evidence type="ECO:0000313" key="1">
    <source>
        <dbReference type="EMBL" id="KAI4342336.1"/>
    </source>
</evidence>
<proteinExistence type="predicted"/>
<dbReference type="EMBL" id="CM042886">
    <property type="protein sequence ID" value="KAI4342336.1"/>
    <property type="molecule type" value="Genomic_DNA"/>
</dbReference>
<protein>
    <submittedName>
        <fullName evidence="1">Uncharacterized protein</fullName>
    </submittedName>
</protein>
<sequence length="210" mass="23931">MGPPSSDPSPPRRISVHRALGGGSVADVLLWRRWSSSAAALIAATMTWFAFERCGYNVTSFTANVLLLLVVILFLWAKSASLLNRPMPPLPELEISEENIEKAADVMLEWVNSSLFVVREITIERNFRLFVQVASSLWLISFFGSIFNFLTLVYAGVVLALFGPLVYERYQDLIDEKLHTTWKTIRMQCRYIDNTYLKNLPVPMKEKKIQ</sequence>
<dbReference type="Proteomes" id="UP001057402">
    <property type="component" value="Chromosome 7"/>
</dbReference>